<evidence type="ECO:0000256" key="7">
    <source>
        <dbReference type="SAM" id="MobiDB-lite"/>
    </source>
</evidence>
<dbReference type="InterPro" id="IPR017871">
    <property type="entry name" value="ABC_transporter-like_CS"/>
</dbReference>
<feature type="transmembrane region" description="Helical" evidence="8">
    <location>
        <begin position="265"/>
        <end position="287"/>
    </location>
</feature>
<dbReference type="PROSITE" id="PS00211">
    <property type="entry name" value="ABC_TRANSPORTER_1"/>
    <property type="match status" value="1"/>
</dbReference>
<gene>
    <name evidence="11" type="ORF">WG925_15345</name>
</gene>
<evidence type="ECO:0000256" key="1">
    <source>
        <dbReference type="ARBA" id="ARBA00004651"/>
    </source>
</evidence>
<dbReference type="Proteomes" id="UP001367513">
    <property type="component" value="Unassembled WGS sequence"/>
</dbReference>
<dbReference type="InterPro" id="IPR003593">
    <property type="entry name" value="AAA+_ATPase"/>
</dbReference>
<comment type="subcellular location">
    <subcellularLocation>
        <location evidence="1">Cell membrane</location>
        <topology evidence="1">Multi-pass membrane protein</topology>
    </subcellularLocation>
</comment>
<keyword evidence="5 8" id="KW-1133">Transmembrane helix</keyword>
<feature type="domain" description="ABC transporter" evidence="9">
    <location>
        <begin position="365"/>
        <end position="600"/>
    </location>
</feature>
<sequence length="600" mass="63494">MDPRPPNRPGRPDTRTSSPEEKEQARAVSLRRIGALFAPHRGPLSVVVATIVASSIVGMASPFLLREVIDVALPQRDVALLAWLAGGMVAVAAVTAALGVAQTWISTRIGQEVMHGLRTGVFAHLQRQSLAFFTRTRTGEVQSRITNDIGGMQSVVTNTATSVASNLTTTVATLVAMLALSWQLTLVSLVVLPPAILLTRRVARTRRAITAAQQRELADLNVTVEESLSVDGVALSKTLGSGPELTRRFTDSSSRLIGLELRSQLAGRWTMAVTQVVFAAVPAVIYLAAGLPFAAGTMSIGTLVAFTALQGGLFRPVMGLLSVGVQIVASLALFARIFEYLDLTVDVVEPEHPVAVDHDRVRGHVRLEGVTFAYPGSDAAAVAGIDLDVPAGTTLALVGETGSGKTTLAGLVARLHDPTAGRVTIDGVDLRDMAAADLTRIVGVVGQDTYLLHATVRENLRHARPDATDAEIEAAARAAQVHDLITGLPDGYDTVVGSRGHRFSGGEKQRIAIARTLLRDPKVLVLDEATSALDTRTERAVQAAFDALAHGRTTITIAHRLSTVRDADRIAVVDHGRIVESGSHDELLADAGRYAALATV</sequence>
<evidence type="ECO:0000259" key="9">
    <source>
        <dbReference type="PROSITE" id="PS50893"/>
    </source>
</evidence>
<dbReference type="InterPro" id="IPR003439">
    <property type="entry name" value="ABC_transporter-like_ATP-bd"/>
</dbReference>
<evidence type="ECO:0000256" key="8">
    <source>
        <dbReference type="SAM" id="Phobius"/>
    </source>
</evidence>
<dbReference type="PANTHER" id="PTHR43394">
    <property type="entry name" value="ATP-DEPENDENT PERMEASE MDL1, MITOCHONDRIAL"/>
    <property type="match status" value="1"/>
</dbReference>
<feature type="transmembrane region" description="Helical" evidence="8">
    <location>
        <begin position="171"/>
        <end position="198"/>
    </location>
</feature>
<dbReference type="InterPro" id="IPR039421">
    <property type="entry name" value="Type_1_exporter"/>
</dbReference>
<dbReference type="PROSITE" id="PS50929">
    <property type="entry name" value="ABC_TM1F"/>
    <property type="match status" value="1"/>
</dbReference>
<evidence type="ECO:0000256" key="6">
    <source>
        <dbReference type="ARBA" id="ARBA00023136"/>
    </source>
</evidence>
<dbReference type="Pfam" id="PF00005">
    <property type="entry name" value="ABC_tran"/>
    <property type="match status" value="1"/>
</dbReference>
<dbReference type="Gene3D" id="3.40.50.300">
    <property type="entry name" value="P-loop containing nucleotide triphosphate hydrolases"/>
    <property type="match status" value="1"/>
</dbReference>
<keyword evidence="3" id="KW-0547">Nucleotide-binding</keyword>
<dbReference type="GO" id="GO:0005524">
    <property type="term" value="F:ATP binding"/>
    <property type="evidence" value="ECO:0007669"/>
    <property type="project" value="UniProtKB-KW"/>
</dbReference>
<protein>
    <submittedName>
        <fullName evidence="11">ABC transporter ATP-binding protein</fullName>
    </submittedName>
</protein>
<dbReference type="PANTHER" id="PTHR43394:SF7">
    <property type="entry name" value="ABC TRANSPORTER B FAMILY MEMBER 28"/>
    <property type="match status" value="1"/>
</dbReference>
<feature type="transmembrane region" description="Helical" evidence="8">
    <location>
        <begin position="44"/>
        <end position="66"/>
    </location>
</feature>
<proteinExistence type="predicted"/>
<evidence type="ECO:0000256" key="3">
    <source>
        <dbReference type="ARBA" id="ARBA00022741"/>
    </source>
</evidence>
<dbReference type="RefSeq" id="WP_305080334.1">
    <property type="nucleotide sequence ID" value="NZ_BAAAOD010000109.1"/>
</dbReference>
<dbReference type="EMBL" id="JBBPIX010000007">
    <property type="protein sequence ID" value="MEK6465121.1"/>
    <property type="molecule type" value="Genomic_DNA"/>
</dbReference>
<feature type="transmembrane region" description="Helical" evidence="8">
    <location>
        <begin position="320"/>
        <end position="338"/>
    </location>
</feature>
<feature type="region of interest" description="Disordered" evidence="7">
    <location>
        <begin position="1"/>
        <end position="22"/>
    </location>
</feature>
<dbReference type="CDD" id="cd18550">
    <property type="entry name" value="ABC_6TM_exporter_like"/>
    <property type="match status" value="1"/>
</dbReference>
<evidence type="ECO:0000259" key="10">
    <source>
        <dbReference type="PROSITE" id="PS50929"/>
    </source>
</evidence>
<dbReference type="SUPFAM" id="SSF90123">
    <property type="entry name" value="ABC transporter transmembrane region"/>
    <property type="match status" value="1"/>
</dbReference>
<dbReference type="InterPro" id="IPR036640">
    <property type="entry name" value="ABC1_TM_sf"/>
</dbReference>
<keyword evidence="4 11" id="KW-0067">ATP-binding</keyword>
<dbReference type="Pfam" id="PF00664">
    <property type="entry name" value="ABC_membrane"/>
    <property type="match status" value="1"/>
</dbReference>
<keyword evidence="2 8" id="KW-0812">Transmembrane</keyword>
<evidence type="ECO:0000313" key="12">
    <source>
        <dbReference type="Proteomes" id="UP001367513"/>
    </source>
</evidence>
<evidence type="ECO:0000256" key="2">
    <source>
        <dbReference type="ARBA" id="ARBA00022692"/>
    </source>
</evidence>
<dbReference type="Gene3D" id="1.20.1560.10">
    <property type="entry name" value="ABC transporter type 1, transmembrane domain"/>
    <property type="match status" value="1"/>
</dbReference>
<keyword evidence="12" id="KW-1185">Reference proteome</keyword>
<dbReference type="SMART" id="SM00382">
    <property type="entry name" value="AAA"/>
    <property type="match status" value="1"/>
</dbReference>
<organism evidence="11 12">
    <name type="scientific">Pseudonocardia alni subsp. carboxydivorans</name>
    <dbReference type="NCBI Taxonomy" id="415010"/>
    <lineage>
        <taxon>Bacteria</taxon>
        <taxon>Bacillati</taxon>
        <taxon>Actinomycetota</taxon>
        <taxon>Actinomycetes</taxon>
        <taxon>Pseudonocardiales</taxon>
        <taxon>Pseudonocardiaceae</taxon>
        <taxon>Pseudonocardia</taxon>
    </lineage>
</organism>
<dbReference type="InterPro" id="IPR027417">
    <property type="entry name" value="P-loop_NTPase"/>
</dbReference>
<feature type="transmembrane region" description="Helical" evidence="8">
    <location>
        <begin position="78"/>
        <end position="105"/>
    </location>
</feature>
<evidence type="ECO:0000313" key="11">
    <source>
        <dbReference type="EMBL" id="MEK6465121.1"/>
    </source>
</evidence>
<feature type="domain" description="ABC transmembrane type-1" evidence="10">
    <location>
        <begin position="46"/>
        <end position="329"/>
    </location>
</feature>
<evidence type="ECO:0000256" key="4">
    <source>
        <dbReference type="ARBA" id="ARBA00022840"/>
    </source>
</evidence>
<dbReference type="InterPro" id="IPR011527">
    <property type="entry name" value="ABC1_TM_dom"/>
</dbReference>
<dbReference type="PROSITE" id="PS50893">
    <property type="entry name" value="ABC_TRANSPORTER_2"/>
    <property type="match status" value="1"/>
</dbReference>
<name>A0ABU9AFH7_PSEA5</name>
<dbReference type="SUPFAM" id="SSF52540">
    <property type="entry name" value="P-loop containing nucleoside triphosphate hydrolases"/>
    <property type="match status" value="1"/>
</dbReference>
<comment type="caution">
    <text evidence="11">The sequence shown here is derived from an EMBL/GenBank/DDBJ whole genome shotgun (WGS) entry which is preliminary data.</text>
</comment>
<evidence type="ECO:0000256" key="5">
    <source>
        <dbReference type="ARBA" id="ARBA00022989"/>
    </source>
</evidence>
<keyword evidence="6 8" id="KW-0472">Membrane</keyword>
<accession>A0ABU9AFH7</accession>
<reference evidence="11 12" key="1">
    <citation type="submission" date="2024-03" db="EMBL/GenBank/DDBJ databases">
        <title>Draft genome sequence of Pseudonocardia carboxydivorans JCM 14827.</title>
        <authorList>
            <person name="Duangmal K."/>
        </authorList>
    </citation>
    <scope>NUCLEOTIDE SEQUENCE [LARGE SCALE GENOMIC DNA]</scope>
    <source>
        <strain evidence="11 12">JCM 14827</strain>
    </source>
</reference>